<dbReference type="InterPro" id="IPR014001">
    <property type="entry name" value="Helicase_ATP-bd"/>
</dbReference>
<feature type="domain" description="Helicase ATP-binding" evidence="5">
    <location>
        <begin position="106"/>
        <end position="256"/>
    </location>
</feature>
<name>A0ABV8CWT3_9STRE</name>
<organism evidence="7 8">
    <name type="scientific">Streptococcus caprae</name>
    <dbReference type="NCBI Taxonomy" id="1640501"/>
    <lineage>
        <taxon>Bacteria</taxon>
        <taxon>Bacillati</taxon>
        <taxon>Bacillota</taxon>
        <taxon>Bacilli</taxon>
        <taxon>Lactobacillales</taxon>
        <taxon>Streptococcaceae</taxon>
        <taxon>Streptococcus</taxon>
    </lineage>
</organism>
<dbReference type="Pfam" id="PF00271">
    <property type="entry name" value="Helicase_C"/>
    <property type="match status" value="1"/>
</dbReference>
<dbReference type="Pfam" id="PF04851">
    <property type="entry name" value="ResIII"/>
    <property type="match status" value="1"/>
</dbReference>
<keyword evidence="7" id="KW-0347">Helicase</keyword>
<dbReference type="Proteomes" id="UP001595807">
    <property type="component" value="Unassembled WGS sequence"/>
</dbReference>
<dbReference type="RefSeq" id="WP_380426836.1">
    <property type="nucleotide sequence ID" value="NZ_JBHRZV010000049.1"/>
</dbReference>
<dbReference type="InterPro" id="IPR001650">
    <property type="entry name" value="Helicase_C-like"/>
</dbReference>
<reference evidence="8" key="1">
    <citation type="journal article" date="2019" name="Int. J. Syst. Evol. Microbiol.">
        <title>The Global Catalogue of Microorganisms (GCM) 10K type strain sequencing project: providing services to taxonomists for standard genome sequencing and annotation.</title>
        <authorList>
            <consortium name="The Broad Institute Genomics Platform"/>
            <consortium name="The Broad Institute Genome Sequencing Center for Infectious Disease"/>
            <person name="Wu L."/>
            <person name="Ma J."/>
        </authorList>
    </citation>
    <scope>NUCLEOTIDE SEQUENCE [LARGE SCALE GENOMIC DNA]</scope>
    <source>
        <strain evidence="8">CCUG 67170</strain>
    </source>
</reference>
<dbReference type="InterPro" id="IPR006935">
    <property type="entry name" value="Helicase/UvrB_N"/>
</dbReference>
<keyword evidence="7" id="KW-0378">Hydrolase</keyword>
<evidence type="ECO:0000259" key="5">
    <source>
        <dbReference type="PROSITE" id="PS51192"/>
    </source>
</evidence>
<accession>A0ABV8CWT3</accession>
<feature type="domain" description="Helicase C-terminal" evidence="6">
    <location>
        <begin position="285"/>
        <end position="431"/>
    </location>
</feature>
<keyword evidence="2" id="KW-0067">ATP-binding</keyword>
<dbReference type="GO" id="GO:0004386">
    <property type="term" value="F:helicase activity"/>
    <property type="evidence" value="ECO:0007669"/>
    <property type="project" value="UniProtKB-KW"/>
</dbReference>
<dbReference type="SMART" id="SM00487">
    <property type="entry name" value="DEXDc"/>
    <property type="match status" value="1"/>
</dbReference>
<keyword evidence="4" id="KW-0742">SOS response</keyword>
<evidence type="ECO:0000313" key="8">
    <source>
        <dbReference type="Proteomes" id="UP001595807"/>
    </source>
</evidence>
<dbReference type="InterPro" id="IPR027417">
    <property type="entry name" value="P-loop_NTPase"/>
</dbReference>
<dbReference type="PANTHER" id="PTHR30580:SF1">
    <property type="entry name" value="COMF OPERON PROTEIN 1"/>
    <property type="match status" value="1"/>
</dbReference>
<dbReference type="Gene3D" id="3.40.50.300">
    <property type="entry name" value="P-loop containing nucleotide triphosphate hydrolases"/>
    <property type="match status" value="2"/>
</dbReference>
<evidence type="ECO:0000256" key="4">
    <source>
        <dbReference type="ARBA" id="ARBA00023236"/>
    </source>
</evidence>
<keyword evidence="1" id="KW-0547">Nucleotide-binding</keyword>
<gene>
    <name evidence="7" type="ORF">ACFORF_07265</name>
</gene>
<evidence type="ECO:0000259" key="6">
    <source>
        <dbReference type="PROSITE" id="PS51194"/>
    </source>
</evidence>
<dbReference type="PROSITE" id="PS51194">
    <property type="entry name" value="HELICASE_CTER"/>
    <property type="match status" value="1"/>
</dbReference>
<dbReference type="PANTHER" id="PTHR30580">
    <property type="entry name" value="PRIMOSOMAL PROTEIN N"/>
    <property type="match status" value="1"/>
</dbReference>
<keyword evidence="3" id="KW-0238">DNA-binding</keyword>
<dbReference type="SUPFAM" id="SSF52540">
    <property type="entry name" value="P-loop containing nucleoside triphosphate hydrolases"/>
    <property type="match status" value="1"/>
</dbReference>
<evidence type="ECO:0000256" key="2">
    <source>
        <dbReference type="ARBA" id="ARBA00022840"/>
    </source>
</evidence>
<evidence type="ECO:0000256" key="3">
    <source>
        <dbReference type="ARBA" id="ARBA00023125"/>
    </source>
</evidence>
<dbReference type="EMBL" id="JBHRZV010000049">
    <property type="protein sequence ID" value="MFC3928363.1"/>
    <property type="molecule type" value="Genomic_DNA"/>
</dbReference>
<keyword evidence="8" id="KW-1185">Reference proteome</keyword>
<evidence type="ECO:0000256" key="1">
    <source>
        <dbReference type="ARBA" id="ARBA00022741"/>
    </source>
</evidence>
<evidence type="ECO:0000313" key="7">
    <source>
        <dbReference type="EMBL" id="MFC3928363.1"/>
    </source>
</evidence>
<dbReference type="PROSITE" id="PS51192">
    <property type="entry name" value="HELICASE_ATP_BIND_1"/>
    <property type="match status" value="1"/>
</dbReference>
<dbReference type="SMART" id="SM00490">
    <property type="entry name" value="HELICc"/>
    <property type="match status" value="1"/>
</dbReference>
<keyword evidence="4" id="KW-0227">DNA damage</keyword>
<comment type="caution">
    <text evidence="7">The sequence shown here is derived from an EMBL/GenBank/DDBJ whole genome shotgun (WGS) entry which is preliminary data.</text>
</comment>
<sequence>MTQEDYYGRLLTEKEVTEDLRDLVQAIPAFYEDRGKLHCQRCGTAVDERHLLPNGAYYCRECLIFGRNQTDQDLYVIAQQKFPVQSSLIWQGQLTEYQREVSQALLNALDQHENILVHAVTGAGKTEMIYETVARVVDQGGAVALVSPRIDVCKELYVRLQRDFSCDIVLLHGESEPYHRAPLVIATVHQLYKFYEAFDLILIDEVDAFPYVDNPSLYHAVAKAKKPDGLTFFLTATSTNTLDKEVKSGRLKQVHLARRFHGNPLVVPQTRWLSGLNEGITKGHLPKPLLHYIQSQRQTGYPLLIFFPHIEIGQQFTTLLQEALPDQAIGFVSSKTEERAGLVDEFRQKKLDILVSTTILERGVTFPCVDVIVLWANHRLYTRSSLVQIGGRVGRSMDRPTGDLIFFHDGLTKAIKQAIREIKDMNQKGGF</sequence>
<proteinExistence type="predicted"/>
<protein>
    <submittedName>
        <fullName evidence="7">DEAD/DEAH box helicase</fullName>
    </submittedName>
</protein>